<comment type="pathway">
    <text evidence="2">Mycotoxin biosynthesis.</text>
</comment>
<proteinExistence type="inferred from homology"/>
<dbReference type="EMBL" id="CAWUHB010000100">
    <property type="protein sequence ID" value="CAK7235558.1"/>
    <property type="molecule type" value="Genomic_DNA"/>
</dbReference>
<evidence type="ECO:0000256" key="6">
    <source>
        <dbReference type="ARBA" id="ARBA00023026"/>
    </source>
</evidence>
<name>A0ABP0CTY7_9PEZI</name>
<comment type="caution">
    <text evidence="12">The sequence shown here is derived from an EMBL/GenBank/DDBJ whole genome shotgun (WGS) entry which is preliminary data.</text>
</comment>
<evidence type="ECO:0000256" key="5">
    <source>
        <dbReference type="ARBA" id="ARBA00023002"/>
    </source>
</evidence>
<evidence type="ECO:0000256" key="4">
    <source>
        <dbReference type="ARBA" id="ARBA00022989"/>
    </source>
</evidence>
<dbReference type="PANTHER" id="PTHR33365:SF11">
    <property type="entry name" value="TAT PATHWAY SIGNAL SEQUENCE"/>
    <property type="match status" value="1"/>
</dbReference>
<dbReference type="InterPro" id="IPR021765">
    <property type="entry name" value="UstYa-like"/>
</dbReference>
<evidence type="ECO:0000256" key="11">
    <source>
        <dbReference type="SAM" id="Phobius"/>
    </source>
</evidence>
<comment type="similarity">
    <text evidence="9">Belongs to the ustYa family.</text>
</comment>
<feature type="transmembrane region" description="Helical" evidence="11">
    <location>
        <begin position="88"/>
        <end position="107"/>
    </location>
</feature>
<accession>A0ABP0CTY7</accession>
<keyword evidence="4 11" id="KW-1133">Transmembrane helix</keyword>
<evidence type="ECO:0000313" key="12">
    <source>
        <dbReference type="EMBL" id="CAK7235558.1"/>
    </source>
</evidence>
<keyword evidence="3 11" id="KW-0812">Transmembrane</keyword>
<keyword evidence="6" id="KW-0843">Virulence</keyword>
<gene>
    <name evidence="12" type="ORF">SCUCBS95973_009309</name>
</gene>
<feature type="region of interest" description="Disordered" evidence="10">
    <location>
        <begin position="1"/>
        <end position="46"/>
    </location>
</feature>
<keyword evidence="5" id="KW-0560">Oxidoreductase</keyword>
<evidence type="ECO:0000256" key="2">
    <source>
        <dbReference type="ARBA" id="ARBA00004685"/>
    </source>
</evidence>
<keyword evidence="13" id="KW-1185">Reference proteome</keyword>
<dbReference type="PANTHER" id="PTHR33365">
    <property type="entry name" value="YALI0B05434P"/>
    <property type="match status" value="1"/>
</dbReference>
<evidence type="ECO:0000256" key="7">
    <source>
        <dbReference type="ARBA" id="ARBA00023136"/>
    </source>
</evidence>
<dbReference type="Pfam" id="PF11807">
    <property type="entry name" value="UstYa"/>
    <property type="match status" value="1"/>
</dbReference>
<evidence type="ECO:0000256" key="3">
    <source>
        <dbReference type="ARBA" id="ARBA00022692"/>
    </source>
</evidence>
<reference evidence="12 13" key="1">
    <citation type="submission" date="2024-01" db="EMBL/GenBank/DDBJ databases">
        <authorList>
            <person name="Allen C."/>
            <person name="Tagirdzhanova G."/>
        </authorList>
    </citation>
    <scope>NUCLEOTIDE SEQUENCE [LARGE SCALE GENOMIC DNA]</scope>
</reference>
<evidence type="ECO:0000256" key="9">
    <source>
        <dbReference type="ARBA" id="ARBA00035112"/>
    </source>
</evidence>
<sequence length="297" mass="33316">MADSAYNAVETRDVADLRRDRPHSNARDHHRDNDREGSDTEVDESLISDDEKQWETIVLEREAHRRRHRLAALSPVGRALAAARRHRWAIDTGLLVVILGLVLYLQVAIRQRPSTSAAEPATSAKWQVGGDYTGQGPIFDTKVVKWEADEAFVPAKDADFASNTTLATWNTLMPQGTGWKHTEAQKTFFTTTMTHQLHCILMMGRIYTALRLGQMPSPDLPADYHSHYLHCIDYLRQATMCAGDVSMEAHEPNDSSDNGPLDGGWSGHHVCKDYGQIKSYLESQIRDGVRTVLPIDD</sequence>
<dbReference type="Proteomes" id="UP001642405">
    <property type="component" value="Unassembled WGS sequence"/>
</dbReference>
<organism evidence="12 13">
    <name type="scientific">Sporothrix curviconia</name>
    <dbReference type="NCBI Taxonomy" id="1260050"/>
    <lineage>
        <taxon>Eukaryota</taxon>
        <taxon>Fungi</taxon>
        <taxon>Dikarya</taxon>
        <taxon>Ascomycota</taxon>
        <taxon>Pezizomycotina</taxon>
        <taxon>Sordariomycetes</taxon>
        <taxon>Sordariomycetidae</taxon>
        <taxon>Ophiostomatales</taxon>
        <taxon>Ophiostomataceae</taxon>
        <taxon>Sporothrix</taxon>
    </lineage>
</organism>
<evidence type="ECO:0000256" key="1">
    <source>
        <dbReference type="ARBA" id="ARBA00004167"/>
    </source>
</evidence>
<evidence type="ECO:0000256" key="10">
    <source>
        <dbReference type="SAM" id="MobiDB-lite"/>
    </source>
</evidence>
<protein>
    <recommendedName>
        <fullName evidence="14">Oxidase ustYa</fullName>
    </recommendedName>
</protein>
<evidence type="ECO:0008006" key="14">
    <source>
        <dbReference type="Google" id="ProtNLM"/>
    </source>
</evidence>
<feature type="compositionally biased region" description="Basic and acidic residues" evidence="10">
    <location>
        <begin position="10"/>
        <end position="38"/>
    </location>
</feature>
<keyword evidence="8" id="KW-0325">Glycoprotein</keyword>
<evidence type="ECO:0000256" key="8">
    <source>
        <dbReference type="ARBA" id="ARBA00023180"/>
    </source>
</evidence>
<evidence type="ECO:0000313" key="13">
    <source>
        <dbReference type="Proteomes" id="UP001642405"/>
    </source>
</evidence>
<keyword evidence="7 11" id="KW-0472">Membrane</keyword>
<comment type="subcellular location">
    <subcellularLocation>
        <location evidence="1">Membrane</location>
        <topology evidence="1">Single-pass membrane protein</topology>
    </subcellularLocation>
</comment>